<dbReference type="EMBL" id="QXFT01002073">
    <property type="protein sequence ID" value="KAE9304440.1"/>
    <property type="molecule type" value="Genomic_DNA"/>
</dbReference>
<reference evidence="2 3" key="1">
    <citation type="submission" date="2018-08" db="EMBL/GenBank/DDBJ databases">
        <title>Genomic investigation of the strawberry pathogen Phytophthora fragariae indicates pathogenicity is determined by transcriptional variation in three key races.</title>
        <authorList>
            <person name="Adams T.M."/>
            <person name="Armitage A.D."/>
            <person name="Sobczyk M.K."/>
            <person name="Bates H.J."/>
            <person name="Dunwell J.M."/>
            <person name="Nellist C.F."/>
            <person name="Harrison R.J."/>
        </authorList>
    </citation>
    <scope>NUCLEOTIDE SEQUENCE [LARGE SCALE GENOMIC DNA]</scope>
    <source>
        <strain evidence="1 4">SCRP324</strain>
        <strain evidence="2 3">SCRP333</strain>
    </source>
</reference>
<name>A0A6A4DDU2_9STRA</name>
<accession>A0A6A4DDU2</accession>
<dbReference type="Proteomes" id="UP000435112">
    <property type="component" value="Unassembled WGS sequence"/>
</dbReference>
<comment type="caution">
    <text evidence="2">The sequence shown here is derived from an EMBL/GenBank/DDBJ whole genome shotgun (WGS) entry which is preliminary data.</text>
</comment>
<evidence type="ECO:0000313" key="2">
    <source>
        <dbReference type="EMBL" id="KAE9304440.1"/>
    </source>
</evidence>
<evidence type="ECO:0000313" key="1">
    <source>
        <dbReference type="EMBL" id="KAE8990514.1"/>
    </source>
</evidence>
<dbReference type="EMBL" id="QXFU01002095">
    <property type="protein sequence ID" value="KAE8990514.1"/>
    <property type="molecule type" value="Genomic_DNA"/>
</dbReference>
<evidence type="ECO:0000313" key="3">
    <source>
        <dbReference type="Proteomes" id="UP000434957"/>
    </source>
</evidence>
<gene>
    <name evidence="1" type="ORF">PR002_g21131</name>
    <name evidence="2" type="ORF">PR003_g21747</name>
</gene>
<dbReference type="AlphaFoldDB" id="A0A6A4DDU2"/>
<sequence>MPDGFKTSITPAQAMKLFTEPNDTKRSWIEHCMYIMAISEATGG</sequence>
<dbReference type="Proteomes" id="UP000434957">
    <property type="component" value="Unassembled WGS sequence"/>
</dbReference>
<protein>
    <submittedName>
        <fullName evidence="2">Uncharacterized protein</fullName>
    </submittedName>
</protein>
<organism evidence="2 3">
    <name type="scientific">Phytophthora rubi</name>
    <dbReference type="NCBI Taxonomy" id="129364"/>
    <lineage>
        <taxon>Eukaryota</taxon>
        <taxon>Sar</taxon>
        <taxon>Stramenopiles</taxon>
        <taxon>Oomycota</taxon>
        <taxon>Peronosporomycetes</taxon>
        <taxon>Peronosporales</taxon>
        <taxon>Peronosporaceae</taxon>
        <taxon>Phytophthora</taxon>
    </lineage>
</organism>
<keyword evidence="3" id="KW-1185">Reference proteome</keyword>
<evidence type="ECO:0000313" key="4">
    <source>
        <dbReference type="Proteomes" id="UP000435112"/>
    </source>
</evidence>
<proteinExistence type="predicted"/>
<dbReference type="OrthoDB" id="108177at2759"/>